<protein>
    <submittedName>
        <fullName evidence="4">Germination protein YpeB</fullName>
    </submittedName>
</protein>
<dbReference type="Pfam" id="PF14620">
    <property type="entry name" value="YPEB_PepSY1-2"/>
    <property type="match status" value="1"/>
</dbReference>
<feature type="domain" description="PepSY" evidence="1">
    <location>
        <begin position="374"/>
        <end position="434"/>
    </location>
</feature>
<dbReference type="Pfam" id="PF03413">
    <property type="entry name" value="PepSY"/>
    <property type="match status" value="1"/>
</dbReference>
<organism evidence="4 5">
    <name type="scientific">Thalassobacillus hwangdonensis</name>
    <dbReference type="NCBI Taxonomy" id="546108"/>
    <lineage>
        <taxon>Bacteria</taxon>
        <taxon>Bacillati</taxon>
        <taxon>Bacillota</taxon>
        <taxon>Bacilli</taxon>
        <taxon>Bacillales</taxon>
        <taxon>Bacillaceae</taxon>
        <taxon>Thalassobacillus</taxon>
    </lineage>
</organism>
<dbReference type="InterPro" id="IPR025711">
    <property type="entry name" value="PepSY"/>
</dbReference>
<dbReference type="InterPro" id="IPR048402">
    <property type="entry name" value="YpeB_N"/>
</dbReference>
<dbReference type="NCBIfam" id="TIGR02889">
    <property type="entry name" value="spore_YpeB"/>
    <property type="match status" value="1"/>
</dbReference>
<proteinExistence type="predicted"/>
<dbReference type="RefSeq" id="WP_386057063.1">
    <property type="nucleotide sequence ID" value="NZ_JBHTKL010000001.1"/>
</dbReference>
<evidence type="ECO:0000313" key="4">
    <source>
        <dbReference type="EMBL" id="MFD1018508.1"/>
    </source>
</evidence>
<sequence length="447" mass="50540">MIRWILITILTVGVVGAGIWGYQEHQDKNAVLIQAENNYQRAFHELSFNMDLMHDKIGTVLAMNTRKQLSPELANIWRITSEAHSDVGQLPLALLPFNKTEEFLYDIGDFTYRTAIRDLEKEPLSEDEVKHLEKLYEQSGTINNELRKVQHMVLENNLRWMDVQLALATNDQQGDNTIIDGFKTVEKTVSGYEEGNSGPSITGVSNESNDFKGITGEKISEGDAKEIARKLFNVKEKQKITVAKSGKGADVPTYSVSYNKGDKNAYADLSEKGGHPLTLMVSRPVEDSKISLYEGIEKSQSFIEQLKFPEMDLIQSSQYERVGVYTFVPVQDDVRIFPDSIQIKVALDNGDVIAMSAKDYFSNHQERTLPDPSYSEEEAREKVNPSVDIQEQHLAVIENDLNEEVLCYEFLGTMGNETYRIFINAENGQEEKVEKLKAAEMKFAESV</sequence>
<comment type="caution">
    <text evidence="4">The sequence shown here is derived from an EMBL/GenBank/DDBJ whole genome shotgun (WGS) entry which is preliminary data.</text>
</comment>
<dbReference type="Proteomes" id="UP001596990">
    <property type="component" value="Unassembled WGS sequence"/>
</dbReference>
<name>A0ABW3L0C7_9BACI</name>
<dbReference type="EMBL" id="JBHTKL010000001">
    <property type="protein sequence ID" value="MFD1018508.1"/>
    <property type="molecule type" value="Genomic_DNA"/>
</dbReference>
<evidence type="ECO:0000259" key="3">
    <source>
        <dbReference type="Pfam" id="PF20769"/>
    </source>
</evidence>
<reference evidence="5" key="1">
    <citation type="journal article" date="2019" name="Int. J. Syst. Evol. Microbiol.">
        <title>The Global Catalogue of Microorganisms (GCM) 10K type strain sequencing project: providing services to taxonomists for standard genome sequencing and annotation.</title>
        <authorList>
            <consortium name="The Broad Institute Genomics Platform"/>
            <consortium name="The Broad Institute Genome Sequencing Center for Infectious Disease"/>
            <person name="Wu L."/>
            <person name="Ma J."/>
        </authorList>
    </citation>
    <scope>NUCLEOTIDE SEQUENCE [LARGE SCALE GENOMIC DNA]</scope>
    <source>
        <strain evidence="5">CCUG 56607</strain>
    </source>
</reference>
<dbReference type="InterPro" id="IPR014239">
    <property type="entry name" value="YpeB_PepSY1-2"/>
</dbReference>
<evidence type="ECO:0000259" key="1">
    <source>
        <dbReference type="Pfam" id="PF03413"/>
    </source>
</evidence>
<evidence type="ECO:0000259" key="2">
    <source>
        <dbReference type="Pfam" id="PF14620"/>
    </source>
</evidence>
<evidence type="ECO:0000313" key="5">
    <source>
        <dbReference type="Proteomes" id="UP001596990"/>
    </source>
</evidence>
<keyword evidence="5" id="KW-1185">Reference proteome</keyword>
<gene>
    <name evidence="4" type="primary">ypeB</name>
    <name evidence="4" type="ORF">ACFQ2J_04765</name>
</gene>
<feature type="domain" description="Sporulation protein YpeB PepSY1 and PepSY2" evidence="2">
    <location>
        <begin position="180"/>
        <end position="370"/>
    </location>
</feature>
<dbReference type="Pfam" id="PF20769">
    <property type="entry name" value="YPEB_N"/>
    <property type="match status" value="1"/>
</dbReference>
<feature type="domain" description="Sporulation protein YpeB N-terminal" evidence="3">
    <location>
        <begin position="28"/>
        <end position="162"/>
    </location>
</feature>
<accession>A0ABW3L0C7</accession>